<accession>A0A8J5LZU4</accession>
<evidence type="ECO:0000313" key="1">
    <source>
        <dbReference type="EMBL" id="KAG6954154.1"/>
    </source>
</evidence>
<sequence>MWTPSKSVTDFFRKTFGIPVLIFWGKFWWMPKAPAEGKRYGLVIFKQYKSEFDYEDDETLAII</sequence>
<keyword evidence="2" id="KW-1185">Reference proteome</keyword>
<protein>
    <submittedName>
        <fullName evidence="1">Uncharacterized protein</fullName>
    </submittedName>
</protein>
<proteinExistence type="predicted"/>
<reference evidence="1" key="1">
    <citation type="submission" date="2021-01" db="EMBL/GenBank/DDBJ databases">
        <title>Phytophthora aleatoria, a newly-described species from Pinus radiata is distinct from Phytophthora cactorum isolates based on comparative genomics.</title>
        <authorList>
            <person name="Mcdougal R."/>
            <person name="Panda P."/>
            <person name="Williams N."/>
            <person name="Studholme D.J."/>
        </authorList>
    </citation>
    <scope>NUCLEOTIDE SEQUENCE</scope>
    <source>
        <strain evidence="1">NZFS 4037</strain>
    </source>
</reference>
<comment type="caution">
    <text evidence="1">The sequence shown here is derived from an EMBL/GenBank/DDBJ whole genome shotgun (WGS) entry which is preliminary data.</text>
</comment>
<name>A0A8J5LZU4_9STRA</name>
<dbReference type="AlphaFoldDB" id="A0A8J5LZU4"/>
<gene>
    <name evidence="1" type="ORF">JG688_00012494</name>
</gene>
<organism evidence="1 2">
    <name type="scientific">Phytophthora aleatoria</name>
    <dbReference type="NCBI Taxonomy" id="2496075"/>
    <lineage>
        <taxon>Eukaryota</taxon>
        <taxon>Sar</taxon>
        <taxon>Stramenopiles</taxon>
        <taxon>Oomycota</taxon>
        <taxon>Peronosporomycetes</taxon>
        <taxon>Peronosporales</taxon>
        <taxon>Peronosporaceae</taxon>
        <taxon>Phytophthora</taxon>
    </lineage>
</organism>
<dbReference type="Proteomes" id="UP000709295">
    <property type="component" value="Unassembled WGS sequence"/>
</dbReference>
<evidence type="ECO:0000313" key="2">
    <source>
        <dbReference type="Proteomes" id="UP000709295"/>
    </source>
</evidence>
<dbReference type="EMBL" id="JAENGY010000969">
    <property type="protein sequence ID" value="KAG6954154.1"/>
    <property type="molecule type" value="Genomic_DNA"/>
</dbReference>